<evidence type="ECO:0000313" key="1">
    <source>
        <dbReference type="EMBL" id="GFG35928.1"/>
    </source>
</evidence>
<dbReference type="GO" id="GO:0003676">
    <property type="term" value="F:nucleic acid binding"/>
    <property type="evidence" value="ECO:0007669"/>
    <property type="project" value="InterPro"/>
</dbReference>
<organism evidence="1 2">
    <name type="scientific">Coptotermes formosanus</name>
    <name type="common">Formosan subterranean termite</name>
    <dbReference type="NCBI Taxonomy" id="36987"/>
    <lineage>
        <taxon>Eukaryota</taxon>
        <taxon>Metazoa</taxon>
        <taxon>Ecdysozoa</taxon>
        <taxon>Arthropoda</taxon>
        <taxon>Hexapoda</taxon>
        <taxon>Insecta</taxon>
        <taxon>Pterygota</taxon>
        <taxon>Neoptera</taxon>
        <taxon>Polyneoptera</taxon>
        <taxon>Dictyoptera</taxon>
        <taxon>Blattodea</taxon>
        <taxon>Blattoidea</taxon>
        <taxon>Termitoidae</taxon>
        <taxon>Rhinotermitidae</taxon>
        <taxon>Coptotermes</taxon>
    </lineage>
</organism>
<dbReference type="EMBL" id="BLKM01000587">
    <property type="protein sequence ID" value="GFG35928.1"/>
    <property type="molecule type" value="Genomic_DNA"/>
</dbReference>
<comment type="caution">
    <text evidence="1">The sequence shown here is derived from an EMBL/GenBank/DDBJ whole genome shotgun (WGS) entry which is preliminary data.</text>
</comment>
<gene>
    <name evidence="1" type="ORF">Cfor_05280</name>
</gene>
<proteinExistence type="predicted"/>
<dbReference type="Gene3D" id="3.30.420.10">
    <property type="entry name" value="Ribonuclease H-like superfamily/Ribonuclease H"/>
    <property type="match status" value="1"/>
</dbReference>
<name>A0A6L2PZC4_COPFO</name>
<dbReference type="OrthoDB" id="6767711at2759"/>
<dbReference type="PANTHER" id="PTHR47326:SF1">
    <property type="entry name" value="HTH PSQ-TYPE DOMAIN-CONTAINING PROTEIN"/>
    <property type="match status" value="1"/>
</dbReference>
<dbReference type="InterPro" id="IPR036397">
    <property type="entry name" value="RNaseH_sf"/>
</dbReference>
<keyword evidence="2" id="KW-1185">Reference proteome</keyword>
<dbReference type="AlphaFoldDB" id="A0A6L2PZC4"/>
<sequence length="116" mass="13745">MESEFLGWLAPGLYGICVRRWYDRLFPGHRIGRRGPVEWPPTSPDLIPLDFYLCGYLKGIVYQVKIQNMNHLKERIGDECARITPDGLKRVRHKWERQIRVRYQCRPNGAHIEQVL</sequence>
<dbReference type="PANTHER" id="PTHR47326">
    <property type="entry name" value="TRANSPOSABLE ELEMENT TC3 TRANSPOSASE-LIKE PROTEIN"/>
    <property type="match status" value="1"/>
</dbReference>
<dbReference type="Proteomes" id="UP000502823">
    <property type="component" value="Unassembled WGS sequence"/>
</dbReference>
<accession>A0A6L2PZC4</accession>
<evidence type="ECO:0000313" key="2">
    <source>
        <dbReference type="Proteomes" id="UP000502823"/>
    </source>
</evidence>
<dbReference type="InParanoid" id="A0A6L2PZC4"/>
<reference evidence="2" key="1">
    <citation type="submission" date="2020-01" db="EMBL/GenBank/DDBJ databases">
        <title>Draft genome sequence of the Termite Coptotermes fromosanus.</title>
        <authorList>
            <person name="Itakura S."/>
            <person name="Yosikawa Y."/>
            <person name="Umezawa K."/>
        </authorList>
    </citation>
    <scope>NUCLEOTIDE SEQUENCE [LARGE SCALE GENOMIC DNA]</scope>
</reference>
<protein>
    <submittedName>
        <fullName evidence="1">Uncharacterized protein</fullName>
    </submittedName>
</protein>